<proteinExistence type="inferred from homology"/>
<accession>A0ABW2TKC1</accession>
<evidence type="ECO:0000313" key="3">
    <source>
        <dbReference type="Proteomes" id="UP001596512"/>
    </source>
</evidence>
<sequence length="406" mass="42909">MQHRTAREIRHRNRFSLLRAVYAADGHTSRQELAAQTGLSFASVGNMIAELLDVGVLTELGHDANGIGRPRAKLAANPDRGLLVGVDTAETTVHVDVFDLAMTVRRSVEVPIDPDATDPPAIADLIAATVTDLVGDDGDAVLGAGVIVPGPVEPTGGVSLFSPYWSWKGVPFRGLLTERLPYRLYLDNPLKASTVAELWFGAGREIEDLVVVTLRSGVGVGIAVDGTLLRGVTNTAGEWGHMVLLPRGRTCRCGRRGCVEAYIGAPGIAHTLRELDPASPLFSSDPLTTVAAIAAARDQEVAQAVIRRTGEHLGIAVANLINLVNPRTIVFGDSVAGYLGEALLEIARPIIAEYALGDPYQAVTLQLSGLRHNPVSLGAATFALEGFLADSDTFGSVSARRAKPGK</sequence>
<dbReference type="SUPFAM" id="SSF46785">
    <property type="entry name" value="Winged helix' DNA-binding domain"/>
    <property type="match status" value="1"/>
</dbReference>
<keyword evidence="3" id="KW-1185">Reference proteome</keyword>
<dbReference type="Pfam" id="PF00480">
    <property type="entry name" value="ROK"/>
    <property type="match status" value="1"/>
</dbReference>
<evidence type="ECO:0000313" key="2">
    <source>
        <dbReference type="EMBL" id="MFC7613288.1"/>
    </source>
</evidence>
<dbReference type="PANTHER" id="PTHR18964:SF149">
    <property type="entry name" value="BIFUNCTIONAL UDP-N-ACETYLGLUCOSAMINE 2-EPIMERASE_N-ACETYLMANNOSAMINE KINASE"/>
    <property type="match status" value="1"/>
</dbReference>
<evidence type="ECO:0000256" key="1">
    <source>
        <dbReference type="ARBA" id="ARBA00006479"/>
    </source>
</evidence>
<dbReference type="Gene3D" id="3.30.420.40">
    <property type="match status" value="2"/>
</dbReference>
<dbReference type="EMBL" id="JBHTEY010000004">
    <property type="protein sequence ID" value="MFC7613288.1"/>
    <property type="molecule type" value="Genomic_DNA"/>
</dbReference>
<dbReference type="InterPro" id="IPR049874">
    <property type="entry name" value="ROK_cs"/>
</dbReference>
<reference evidence="3" key="1">
    <citation type="journal article" date="2019" name="Int. J. Syst. Evol. Microbiol.">
        <title>The Global Catalogue of Microorganisms (GCM) 10K type strain sequencing project: providing services to taxonomists for standard genome sequencing and annotation.</title>
        <authorList>
            <consortium name="The Broad Institute Genomics Platform"/>
            <consortium name="The Broad Institute Genome Sequencing Center for Infectious Disease"/>
            <person name="Wu L."/>
            <person name="Ma J."/>
        </authorList>
    </citation>
    <scope>NUCLEOTIDE SEQUENCE [LARGE SCALE GENOMIC DNA]</scope>
    <source>
        <strain evidence="3">JCM 17695</strain>
    </source>
</reference>
<dbReference type="Proteomes" id="UP001596512">
    <property type="component" value="Unassembled WGS sequence"/>
</dbReference>
<dbReference type="InterPro" id="IPR043129">
    <property type="entry name" value="ATPase_NBD"/>
</dbReference>
<dbReference type="InterPro" id="IPR036388">
    <property type="entry name" value="WH-like_DNA-bd_sf"/>
</dbReference>
<dbReference type="InterPro" id="IPR036390">
    <property type="entry name" value="WH_DNA-bd_sf"/>
</dbReference>
<gene>
    <name evidence="2" type="ORF">ACFQV2_06350</name>
</gene>
<protein>
    <submittedName>
        <fullName evidence="2">ROK family protein</fullName>
    </submittedName>
</protein>
<dbReference type="SUPFAM" id="SSF53067">
    <property type="entry name" value="Actin-like ATPase domain"/>
    <property type="match status" value="1"/>
</dbReference>
<comment type="similarity">
    <text evidence="1">Belongs to the ROK (NagC/XylR) family.</text>
</comment>
<dbReference type="PROSITE" id="PS01125">
    <property type="entry name" value="ROK"/>
    <property type="match status" value="1"/>
</dbReference>
<organism evidence="2 3">
    <name type="scientific">Actinokineospora soli</name>
    <dbReference type="NCBI Taxonomy" id="1048753"/>
    <lineage>
        <taxon>Bacteria</taxon>
        <taxon>Bacillati</taxon>
        <taxon>Actinomycetota</taxon>
        <taxon>Actinomycetes</taxon>
        <taxon>Pseudonocardiales</taxon>
        <taxon>Pseudonocardiaceae</taxon>
        <taxon>Actinokineospora</taxon>
    </lineage>
</organism>
<dbReference type="InterPro" id="IPR000600">
    <property type="entry name" value="ROK"/>
</dbReference>
<dbReference type="PANTHER" id="PTHR18964">
    <property type="entry name" value="ROK (REPRESSOR, ORF, KINASE) FAMILY"/>
    <property type="match status" value="1"/>
</dbReference>
<name>A0ABW2TKC1_9PSEU</name>
<dbReference type="Gene3D" id="1.10.10.10">
    <property type="entry name" value="Winged helix-like DNA-binding domain superfamily/Winged helix DNA-binding domain"/>
    <property type="match status" value="1"/>
</dbReference>
<comment type="caution">
    <text evidence="2">The sequence shown here is derived from an EMBL/GenBank/DDBJ whole genome shotgun (WGS) entry which is preliminary data.</text>
</comment>